<dbReference type="PANTHER" id="PTHR10161:SF14">
    <property type="entry name" value="TARTRATE-RESISTANT ACID PHOSPHATASE TYPE 5"/>
    <property type="match status" value="1"/>
</dbReference>
<keyword evidence="6 7" id="KW-0408">Iron</keyword>
<proteinExistence type="predicted"/>
<organism evidence="10 11">
    <name type="scientific">Gnathostoma spinigerum</name>
    <dbReference type="NCBI Taxonomy" id="75299"/>
    <lineage>
        <taxon>Eukaryota</taxon>
        <taxon>Metazoa</taxon>
        <taxon>Ecdysozoa</taxon>
        <taxon>Nematoda</taxon>
        <taxon>Chromadorea</taxon>
        <taxon>Rhabditida</taxon>
        <taxon>Spirurina</taxon>
        <taxon>Gnathostomatomorpha</taxon>
        <taxon>Gnathostomatoidea</taxon>
        <taxon>Gnathostomatidae</taxon>
        <taxon>Gnathostoma</taxon>
    </lineage>
</organism>
<reference evidence="10 11" key="1">
    <citation type="submission" date="2024-08" db="EMBL/GenBank/DDBJ databases">
        <title>Gnathostoma spinigerum genome.</title>
        <authorList>
            <person name="Gonzalez-Bertolin B."/>
            <person name="Monzon S."/>
            <person name="Zaballos A."/>
            <person name="Jimenez P."/>
            <person name="Dekumyoy P."/>
            <person name="Varona S."/>
            <person name="Cuesta I."/>
            <person name="Sumanam S."/>
            <person name="Adisakwattana P."/>
            <person name="Gasser R.B."/>
            <person name="Hernandez-Gonzalez A."/>
            <person name="Young N.D."/>
            <person name="Perteguer M.J."/>
        </authorList>
    </citation>
    <scope>NUCLEOTIDE SEQUENCE [LARGE SCALE GENOMIC DNA]</scope>
    <source>
        <strain evidence="10">AL3</strain>
        <tissue evidence="10">Liver</tissue>
    </source>
</reference>
<dbReference type="InterPro" id="IPR024927">
    <property type="entry name" value="Acid_PPase"/>
</dbReference>
<dbReference type="InterPro" id="IPR051558">
    <property type="entry name" value="Metallophosphoesterase_PAP"/>
</dbReference>
<feature type="binding site" evidence="7">
    <location>
        <position position="217"/>
    </location>
    <ligand>
        <name>Fe cation</name>
        <dbReference type="ChEBI" id="CHEBI:24875"/>
        <label>1</label>
    </ligand>
</feature>
<dbReference type="PANTHER" id="PTHR10161">
    <property type="entry name" value="TARTRATE-RESISTANT ACID PHOSPHATASE TYPE 5"/>
    <property type="match status" value="1"/>
</dbReference>
<name>A0ABD6EY13_9BILA</name>
<evidence type="ECO:0000259" key="9">
    <source>
        <dbReference type="Pfam" id="PF00149"/>
    </source>
</evidence>
<feature type="binding site" evidence="7">
    <location>
        <position position="180"/>
    </location>
    <ligand>
        <name>Fe cation</name>
        <dbReference type="ChEBI" id="CHEBI:24875"/>
        <label>2</label>
    </ligand>
</feature>
<dbReference type="CDD" id="cd07378">
    <property type="entry name" value="MPP_ACP5"/>
    <property type="match status" value="1"/>
</dbReference>
<accession>A0ABD6EY13</accession>
<dbReference type="PIRSF" id="PIRSF000898">
    <property type="entry name" value="Acid_Ptase_5"/>
    <property type="match status" value="1"/>
</dbReference>
<keyword evidence="5 6" id="KW-0378">Hydrolase</keyword>
<gene>
    <name evidence="10" type="ORF">AB6A40_010691</name>
</gene>
<feature type="binding site" evidence="7">
    <location>
        <position position="35"/>
    </location>
    <ligand>
        <name>Fe cation</name>
        <dbReference type="ChEBI" id="CHEBI:24875"/>
        <label>1</label>
    </ligand>
</feature>
<dbReference type="AlphaFoldDB" id="A0ABD6EY13"/>
<evidence type="ECO:0000313" key="10">
    <source>
        <dbReference type="EMBL" id="MFH4983982.1"/>
    </source>
</evidence>
<keyword evidence="4" id="KW-0732">Signal</keyword>
<dbReference type="InterPro" id="IPR029052">
    <property type="entry name" value="Metallo-depent_PP-like"/>
</dbReference>
<feature type="binding site" evidence="7">
    <location>
        <position position="215"/>
    </location>
    <ligand>
        <name>Fe cation</name>
        <dbReference type="ChEBI" id="CHEBI:24875"/>
        <label>2</label>
    </ligand>
</feature>
<feature type="domain" description="Calcineurin-like phosphoesterase" evidence="9">
    <location>
        <begin position="15"/>
        <end position="218"/>
    </location>
</feature>
<keyword evidence="8" id="KW-1015">Disulfide bond</keyword>
<dbReference type="Proteomes" id="UP001608902">
    <property type="component" value="Unassembled WGS sequence"/>
</dbReference>
<sequence length="294" mass="33567">MPFYPYTTYGQSSTATFLGDVASMKKTHFQIALGDNFYFTGVTDVYDERFESSFEDVYTADALQTPWYIMAGNHDHFGNVAAQIAYSNHSQRWVFPASYYTVSYRFGKRNTTVDFIIIDTIVLCGNTRDVVNGDLIDLALAESIDNPNNPSDPEAARVQWRWIEEQLSKSRANYLFVAGHYPVYSVSSHGPSDCLLERLQPLLRKYRVSAYLSGHDHTLQHLVEYYIPENVSKKNEATRKIPLHYIVSGMGSRADNSLKHLGSVPPGSLLFKYSNSIYSIFYSIFHFQVFRFSD</sequence>
<keyword evidence="11" id="KW-1185">Reference proteome</keyword>
<evidence type="ECO:0000256" key="4">
    <source>
        <dbReference type="ARBA" id="ARBA00022729"/>
    </source>
</evidence>
<evidence type="ECO:0000313" key="11">
    <source>
        <dbReference type="Proteomes" id="UP001608902"/>
    </source>
</evidence>
<dbReference type="EC" id="3.1.3.2" evidence="2 6"/>
<comment type="catalytic activity">
    <reaction evidence="1 6">
        <text>a phosphate monoester + H2O = an alcohol + phosphate</text>
        <dbReference type="Rhea" id="RHEA:15017"/>
        <dbReference type="ChEBI" id="CHEBI:15377"/>
        <dbReference type="ChEBI" id="CHEBI:30879"/>
        <dbReference type="ChEBI" id="CHEBI:43474"/>
        <dbReference type="ChEBI" id="CHEBI:67140"/>
        <dbReference type="EC" id="3.1.3.2"/>
    </reaction>
</comment>
<evidence type="ECO:0000256" key="5">
    <source>
        <dbReference type="ARBA" id="ARBA00022801"/>
    </source>
</evidence>
<feature type="binding site" evidence="7">
    <location>
        <position position="38"/>
    </location>
    <ligand>
        <name>Fe cation</name>
        <dbReference type="ChEBI" id="CHEBI:24875"/>
        <label>1</label>
    </ligand>
</feature>
<evidence type="ECO:0000256" key="7">
    <source>
        <dbReference type="PIRSR" id="PIRSR000898-1"/>
    </source>
</evidence>
<evidence type="ECO:0000256" key="6">
    <source>
        <dbReference type="PIRNR" id="PIRNR000898"/>
    </source>
</evidence>
<evidence type="ECO:0000256" key="1">
    <source>
        <dbReference type="ARBA" id="ARBA00000032"/>
    </source>
</evidence>
<feature type="binding site" evidence="7">
    <location>
        <position position="73"/>
    </location>
    <ligand>
        <name>Fe cation</name>
        <dbReference type="ChEBI" id="CHEBI:24875"/>
        <label>2</label>
    </ligand>
</feature>
<feature type="binding site" evidence="7">
    <location>
        <position position="35"/>
    </location>
    <ligand>
        <name>Fe cation</name>
        <dbReference type="ChEBI" id="CHEBI:24875"/>
        <label>2</label>
    </ligand>
</feature>
<dbReference type="InterPro" id="IPR004843">
    <property type="entry name" value="Calcineurin-like_PHP"/>
</dbReference>
<dbReference type="Gene3D" id="3.60.21.10">
    <property type="match status" value="1"/>
</dbReference>
<dbReference type="Pfam" id="PF00149">
    <property type="entry name" value="Metallophos"/>
    <property type="match status" value="1"/>
</dbReference>
<dbReference type="SUPFAM" id="SSF56300">
    <property type="entry name" value="Metallo-dependent phosphatases"/>
    <property type="match status" value="1"/>
</dbReference>
<evidence type="ECO:0000256" key="2">
    <source>
        <dbReference type="ARBA" id="ARBA00012646"/>
    </source>
</evidence>
<comment type="cofactor">
    <cofactor evidence="7">
        <name>Fe cation</name>
        <dbReference type="ChEBI" id="CHEBI:24875"/>
    </cofactor>
    <text evidence="7">Binds 2 iron ions per subunit.</text>
</comment>
<feature type="disulfide bond" evidence="8">
    <location>
        <begin position="124"/>
        <end position="194"/>
    </location>
</feature>
<comment type="caution">
    <text evidence="10">The sequence shown here is derived from an EMBL/GenBank/DDBJ whole genome shotgun (WGS) entry which is preliminary data.</text>
</comment>
<dbReference type="EMBL" id="JBGFUD010014681">
    <property type="protein sequence ID" value="MFH4983982.1"/>
    <property type="molecule type" value="Genomic_DNA"/>
</dbReference>
<keyword evidence="7" id="KW-0479">Metal-binding</keyword>
<protein>
    <recommendedName>
        <fullName evidence="3 6">Tartrate-resistant acid phosphatase type 5</fullName>
        <ecNumber evidence="2 6">3.1.3.2</ecNumber>
    </recommendedName>
</protein>
<evidence type="ECO:0000256" key="3">
    <source>
        <dbReference type="ARBA" id="ARBA00015822"/>
    </source>
</evidence>
<evidence type="ECO:0000256" key="8">
    <source>
        <dbReference type="PIRSR" id="PIRSR000898-2"/>
    </source>
</evidence>
<dbReference type="GO" id="GO:0003993">
    <property type="term" value="F:acid phosphatase activity"/>
    <property type="evidence" value="ECO:0007669"/>
    <property type="project" value="UniProtKB-UniRule"/>
</dbReference>